<protein>
    <submittedName>
        <fullName evidence="2">Uncharacterized protein</fullName>
    </submittedName>
</protein>
<reference evidence="2 3" key="1">
    <citation type="submission" date="2018-05" db="EMBL/GenBank/DDBJ databases">
        <authorList>
            <person name="Goeker M."/>
            <person name="Huntemann M."/>
            <person name="Clum A."/>
            <person name="Pillay M."/>
            <person name="Palaniappan K."/>
            <person name="Varghese N."/>
            <person name="Mikhailova N."/>
            <person name="Stamatis D."/>
            <person name="Reddy T."/>
            <person name="Daum C."/>
            <person name="Shapiro N."/>
            <person name="Ivanova N."/>
            <person name="Kyrpides N."/>
            <person name="Woyke T."/>
        </authorList>
    </citation>
    <scope>NUCLEOTIDE SEQUENCE [LARGE SCALE GENOMIC DNA]</scope>
    <source>
        <strain evidence="2 3">DSM 26524</strain>
    </source>
</reference>
<organism evidence="2 3">
    <name type="scientific">Murimonas intestini</name>
    <dbReference type="NCBI Taxonomy" id="1337051"/>
    <lineage>
        <taxon>Bacteria</taxon>
        <taxon>Bacillati</taxon>
        <taxon>Bacillota</taxon>
        <taxon>Clostridia</taxon>
        <taxon>Lachnospirales</taxon>
        <taxon>Lachnospiraceae</taxon>
        <taxon>Murimonas</taxon>
    </lineage>
</organism>
<dbReference type="AlphaFoldDB" id="A0AB73T6L5"/>
<keyword evidence="1" id="KW-1133">Transmembrane helix</keyword>
<feature type="transmembrane region" description="Helical" evidence="1">
    <location>
        <begin position="6"/>
        <end position="28"/>
    </location>
</feature>
<accession>A0AB73T6L5</accession>
<name>A0AB73T6L5_9FIRM</name>
<proteinExistence type="predicted"/>
<sequence length="37" mass="3751">MAVTIAMAATLGLLANGTAMVGFGLTVLRKKAMAVEK</sequence>
<evidence type="ECO:0000313" key="2">
    <source>
        <dbReference type="EMBL" id="PWJ77353.1"/>
    </source>
</evidence>
<keyword evidence="1" id="KW-0812">Transmembrane</keyword>
<keyword evidence="3" id="KW-1185">Reference proteome</keyword>
<evidence type="ECO:0000313" key="3">
    <source>
        <dbReference type="Proteomes" id="UP000245412"/>
    </source>
</evidence>
<comment type="caution">
    <text evidence="2">The sequence shown here is derived from an EMBL/GenBank/DDBJ whole genome shotgun (WGS) entry which is preliminary data.</text>
</comment>
<keyword evidence="1" id="KW-0472">Membrane</keyword>
<dbReference type="Proteomes" id="UP000245412">
    <property type="component" value="Unassembled WGS sequence"/>
</dbReference>
<dbReference type="EMBL" id="QGGY01000003">
    <property type="protein sequence ID" value="PWJ77353.1"/>
    <property type="molecule type" value="Genomic_DNA"/>
</dbReference>
<gene>
    <name evidence="2" type="ORF">C7383_103197</name>
</gene>
<evidence type="ECO:0000256" key="1">
    <source>
        <dbReference type="SAM" id="Phobius"/>
    </source>
</evidence>